<evidence type="ECO:0000313" key="6">
    <source>
        <dbReference type="EMBL" id="MBY26524.1"/>
    </source>
</evidence>
<accession>A0A2S2PAW2</accession>
<feature type="domain" description="FLYWCH-type" evidence="4">
    <location>
        <begin position="4"/>
        <end position="65"/>
    </location>
</feature>
<keyword evidence="2" id="KW-0863">Zinc-finger</keyword>
<evidence type="ECO:0000256" key="2">
    <source>
        <dbReference type="ARBA" id="ARBA00022771"/>
    </source>
</evidence>
<dbReference type="AlphaFoldDB" id="A0A2S2PAW2"/>
<proteinExistence type="predicted"/>
<keyword evidence="3" id="KW-0862">Zinc</keyword>
<dbReference type="PANTHER" id="PTHR47160">
    <property type="entry name" value="PUTATIVE-RELATED"/>
    <property type="match status" value="1"/>
</dbReference>
<reference evidence="6" key="1">
    <citation type="submission" date="2018-04" db="EMBL/GenBank/DDBJ databases">
        <title>Transcriptome of Schizaphis graminum biotype I.</title>
        <authorList>
            <person name="Scully E.D."/>
            <person name="Geib S.M."/>
            <person name="Palmer N.A."/>
            <person name="Koch K."/>
            <person name="Bradshaw J."/>
            <person name="Heng-Moss T."/>
            <person name="Sarath G."/>
        </authorList>
    </citation>
    <scope>NUCLEOTIDE SEQUENCE</scope>
</reference>
<dbReference type="PANTHER" id="PTHR47160:SF10">
    <property type="entry name" value="MULE TRANSPOSASE DOMAIN-CONTAINING PROTEIN"/>
    <property type="match status" value="1"/>
</dbReference>
<evidence type="ECO:0000256" key="3">
    <source>
        <dbReference type="ARBA" id="ARBA00022833"/>
    </source>
</evidence>
<feature type="domain" description="MULE transposase" evidence="5">
    <location>
        <begin position="186"/>
        <end position="282"/>
    </location>
</feature>
<evidence type="ECO:0008006" key="7">
    <source>
        <dbReference type="Google" id="ProtNLM"/>
    </source>
</evidence>
<organism evidence="6">
    <name type="scientific">Schizaphis graminum</name>
    <name type="common">Green bug aphid</name>
    <dbReference type="NCBI Taxonomy" id="13262"/>
    <lineage>
        <taxon>Eukaryota</taxon>
        <taxon>Metazoa</taxon>
        <taxon>Ecdysozoa</taxon>
        <taxon>Arthropoda</taxon>
        <taxon>Hexapoda</taxon>
        <taxon>Insecta</taxon>
        <taxon>Pterygota</taxon>
        <taxon>Neoptera</taxon>
        <taxon>Paraneoptera</taxon>
        <taxon>Hemiptera</taxon>
        <taxon>Sternorrhyncha</taxon>
        <taxon>Aphidomorpha</taxon>
        <taxon>Aphidoidea</taxon>
        <taxon>Aphididae</taxon>
        <taxon>Aphidini</taxon>
        <taxon>Schizaphis</taxon>
    </lineage>
</organism>
<evidence type="ECO:0000259" key="4">
    <source>
        <dbReference type="Pfam" id="PF04500"/>
    </source>
</evidence>
<keyword evidence="1" id="KW-0479">Metal-binding</keyword>
<dbReference type="Pfam" id="PF10551">
    <property type="entry name" value="MULE"/>
    <property type="match status" value="1"/>
</dbReference>
<name>A0A2S2PAW2_SCHGA</name>
<gene>
    <name evidence="6" type="ORF">g.109627</name>
</gene>
<dbReference type="EMBL" id="GGMR01013905">
    <property type="protein sequence ID" value="MBY26524.1"/>
    <property type="molecule type" value="Transcribed_RNA"/>
</dbReference>
<evidence type="ECO:0000259" key="5">
    <source>
        <dbReference type="Pfam" id="PF10551"/>
    </source>
</evidence>
<dbReference type="Gene3D" id="2.20.25.240">
    <property type="match status" value="1"/>
</dbReference>
<dbReference type="Pfam" id="PF04500">
    <property type="entry name" value="FLYWCH"/>
    <property type="match status" value="1"/>
</dbReference>
<dbReference type="InterPro" id="IPR007588">
    <property type="entry name" value="Znf_FLYWCH"/>
</dbReference>
<dbReference type="InterPro" id="IPR018289">
    <property type="entry name" value="MULE_transposase_dom"/>
</dbReference>
<evidence type="ECO:0000256" key="1">
    <source>
        <dbReference type="ARBA" id="ARBA00022723"/>
    </source>
</evidence>
<dbReference type="GO" id="GO:0008270">
    <property type="term" value="F:zinc ion binding"/>
    <property type="evidence" value="ECO:0007669"/>
    <property type="project" value="UniProtKB-KW"/>
</dbReference>
<protein>
    <recommendedName>
        <fullName evidence="7">MULE transposase domain-containing protein</fullName>
    </recommendedName>
</protein>
<sequence>MAEFIDSKRGKPLLVLNNYKFCIGSVNISTGLTRWQCITKDCKAKVYTENNAVVHDHCEYLIHNHKPYVRTVISRQIVNNACERTAVDDISNNPKKIILKEIGENKEASQFSTTDIKRLRKNIYEARRKVLPANPKNIQEVHEYLGVMDLKTKQGEDFLLINDQQKNIVIFSCHTNILFLKEVDTLYMDGTFKYSARFFFQLFTIHGLKNRHYIPLIFCLLPTKTTEIYAYAFPLIVDKCSTLGVQLLPQYINTDFEKSIINAVRAIWPQTQIIGCRFHLTQAWYRQIQKLGLSTAYQDQSSEV</sequence>